<proteinExistence type="predicted"/>
<protein>
    <submittedName>
        <fullName evidence="1">Uncharacterized protein</fullName>
    </submittedName>
</protein>
<name>A0A368BNL3_9GAMM</name>
<accession>A0A368BNL3</accession>
<dbReference type="AlphaFoldDB" id="A0A368BNL3"/>
<dbReference type="Proteomes" id="UP000253032">
    <property type="component" value="Unassembled WGS sequence"/>
</dbReference>
<comment type="caution">
    <text evidence="1">The sequence shown here is derived from an EMBL/GenBank/DDBJ whole genome shotgun (WGS) entry which is preliminary data.</text>
</comment>
<reference evidence="1 2" key="1">
    <citation type="journal article" date="2018" name="Microbiome">
        <title>Fine metagenomic profile of the Mediterranean stratified and mixed water columns revealed by assembly and recruitment.</title>
        <authorList>
            <person name="Haro-Moreno J.M."/>
            <person name="Lopez-Perez M."/>
            <person name="De La Torre J.R."/>
            <person name="Picazo A."/>
            <person name="Camacho A."/>
            <person name="Rodriguez-Valera F."/>
        </authorList>
    </citation>
    <scope>NUCLEOTIDE SEQUENCE [LARGE SCALE GENOMIC DNA]</scope>
    <source>
        <strain evidence="1">MED-G84</strain>
    </source>
</reference>
<organism evidence="1 2">
    <name type="scientific">SAR86 cluster bacterium</name>
    <dbReference type="NCBI Taxonomy" id="2030880"/>
    <lineage>
        <taxon>Bacteria</taxon>
        <taxon>Pseudomonadati</taxon>
        <taxon>Pseudomonadota</taxon>
        <taxon>Gammaproteobacteria</taxon>
        <taxon>SAR86 cluster</taxon>
    </lineage>
</organism>
<evidence type="ECO:0000313" key="2">
    <source>
        <dbReference type="Proteomes" id="UP000253032"/>
    </source>
</evidence>
<evidence type="ECO:0000313" key="1">
    <source>
        <dbReference type="EMBL" id="RCL38457.1"/>
    </source>
</evidence>
<sequence length="154" mass="17569">MEQNKFSQYFLILAALLLLPACQHSLIEERSVSLNKIEFGSNIQNSLRQKSKKYFIQDSSSTNLSLKFVDLNFKKKNFYGGLGARAKQIEIRGELKYILGDIASSKSESLYVSGSLPVNENNPQAEIMAQKALIQELEFLLLEELIQEYWLIES</sequence>
<dbReference type="EMBL" id="QOPC01000010">
    <property type="protein sequence ID" value="RCL38457.1"/>
    <property type="molecule type" value="Genomic_DNA"/>
</dbReference>
<gene>
    <name evidence="1" type="ORF">DBW98_02390</name>
</gene>